<sequence>MRVSMDEQIFAIQRYGGISRLFAELAGQFAFEDISNVELTPLNAPIINRYILENPRLASALKARESRNEWMALARYASRIKTHPTSEIVHNTFYLPHGLAPTRGAKRIVTVHDMIPELMPQTRRRLDLLTMKRRYVEQADHVICVSHAAKNDLLRVYGDVQAPISVVHHGVDQRFSPGAPRNHALPEKYLLFVGNRNQYKDANVLFRAFSGLRSENTDLQLLCVGGGAFTSDERQLIQLLGIQEVTSQINLPDHEMVSAYAHAEIFVFPSQFEGFGLPALEAMACGVPTVLAAATSLPEVGGDAAQYFKAGDSDDLEQVLSQLLNDPERRSELIAKGLARARHFTWKKTAEETASVYQQTLGE</sequence>
<dbReference type="CDD" id="cd03809">
    <property type="entry name" value="GT4_MtfB-like"/>
    <property type="match status" value="1"/>
</dbReference>
<keyword evidence="1" id="KW-0808">Transferase</keyword>
<dbReference type="InterPro" id="IPR001296">
    <property type="entry name" value="Glyco_trans_1"/>
</dbReference>
<protein>
    <submittedName>
        <fullName evidence="4">Unannotated protein</fullName>
    </submittedName>
</protein>
<dbReference type="InterPro" id="IPR028098">
    <property type="entry name" value="Glyco_trans_4-like_N"/>
</dbReference>
<evidence type="ECO:0000256" key="1">
    <source>
        <dbReference type="ARBA" id="ARBA00022679"/>
    </source>
</evidence>
<gene>
    <name evidence="4" type="ORF">UFOPK1908_01621</name>
</gene>
<dbReference type="EMBL" id="CAEZVB010000144">
    <property type="protein sequence ID" value="CAB4633604.1"/>
    <property type="molecule type" value="Genomic_DNA"/>
</dbReference>
<name>A0A6J6JAL8_9ZZZZ</name>
<dbReference type="SUPFAM" id="SSF53756">
    <property type="entry name" value="UDP-Glycosyltransferase/glycogen phosphorylase"/>
    <property type="match status" value="1"/>
</dbReference>
<feature type="domain" description="Glycosyl transferase family 1" evidence="2">
    <location>
        <begin position="184"/>
        <end position="337"/>
    </location>
</feature>
<dbReference type="PANTHER" id="PTHR46401:SF2">
    <property type="entry name" value="GLYCOSYLTRANSFERASE WBBK-RELATED"/>
    <property type="match status" value="1"/>
</dbReference>
<dbReference type="AlphaFoldDB" id="A0A6J6JAL8"/>
<dbReference type="GO" id="GO:0016757">
    <property type="term" value="F:glycosyltransferase activity"/>
    <property type="evidence" value="ECO:0007669"/>
    <property type="project" value="InterPro"/>
</dbReference>
<evidence type="ECO:0000313" key="4">
    <source>
        <dbReference type="EMBL" id="CAB4633604.1"/>
    </source>
</evidence>
<reference evidence="4" key="1">
    <citation type="submission" date="2020-05" db="EMBL/GenBank/DDBJ databases">
        <authorList>
            <person name="Chiriac C."/>
            <person name="Salcher M."/>
            <person name="Ghai R."/>
            <person name="Kavagutti S V."/>
        </authorList>
    </citation>
    <scope>NUCLEOTIDE SEQUENCE</scope>
</reference>
<dbReference type="Pfam" id="PF00534">
    <property type="entry name" value="Glycos_transf_1"/>
    <property type="match status" value="1"/>
</dbReference>
<dbReference type="GO" id="GO:0009103">
    <property type="term" value="P:lipopolysaccharide biosynthetic process"/>
    <property type="evidence" value="ECO:0007669"/>
    <property type="project" value="TreeGrafter"/>
</dbReference>
<dbReference type="PANTHER" id="PTHR46401">
    <property type="entry name" value="GLYCOSYLTRANSFERASE WBBK-RELATED"/>
    <property type="match status" value="1"/>
</dbReference>
<feature type="domain" description="Glycosyltransferase subfamily 4-like N-terminal" evidence="3">
    <location>
        <begin position="15"/>
        <end position="172"/>
    </location>
</feature>
<proteinExistence type="predicted"/>
<dbReference type="Gene3D" id="3.40.50.2000">
    <property type="entry name" value="Glycogen Phosphorylase B"/>
    <property type="match status" value="2"/>
</dbReference>
<evidence type="ECO:0000259" key="3">
    <source>
        <dbReference type="Pfam" id="PF13439"/>
    </source>
</evidence>
<organism evidence="4">
    <name type="scientific">freshwater metagenome</name>
    <dbReference type="NCBI Taxonomy" id="449393"/>
    <lineage>
        <taxon>unclassified sequences</taxon>
        <taxon>metagenomes</taxon>
        <taxon>ecological metagenomes</taxon>
    </lineage>
</organism>
<dbReference type="Pfam" id="PF13439">
    <property type="entry name" value="Glyco_transf_4"/>
    <property type="match status" value="1"/>
</dbReference>
<evidence type="ECO:0000259" key="2">
    <source>
        <dbReference type="Pfam" id="PF00534"/>
    </source>
</evidence>
<accession>A0A6J6JAL8</accession>